<evidence type="ECO:0000256" key="5">
    <source>
        <dbReference type="ARBA" id="ARBA00023136"/>
    </source>
</evidence>
<feature type="region of interest" description="Disordered" evidence="7">
    <location>
        <begin position="349"/>
        <end position="368"/>
    </location>
</feature>
<dbReference type="PANTHER" id="PTHR31158">
    <property type="entry name" value="DUAL OXIDASE 2"/>
    <property type="match status" value="1"/>
</dbReference>
<evidence type="ECO:0000256" key="3">
    <source>
        <dbReference type="ARBA" id="ARBA00022692"/>
    </source>
</evidence>
<dbReference type="FunCoup" id="A0A7M7J3S3">
    <property type="interactions" value="37"/>
</dbReference>
<feature type="transmembrane region" description="Helical" evidence="8">
    <location>
        <begin position="60"/>
        <end position="83"/>
    </location>
</feature>
<reference evidence="9" key="1">
    <citation type="submission" date="2021-01" db="UniProtKB">
        <authorList>
            <consortium name="EnsemblMetazoa"/>
        </authorList>
    </citation>
    <scope>IDENTIFICATION</scope>
</reference>
<dbReference type="InterPro" id="IPR018469">
    <property type="entry name" value="Dual_oxidase_maturation_fac"/>
</dbReference>
<dbReference type="CTD" id="34872"/>
<feature type="region of interest" description="Disordered" evidence="7">
    <location>
        <begin position="381"/>
        <end position="406"/>
    </location>
</feature>
<proteinExistence type="inferred from homology"/>
<feature type="transmembrane region" description="Helical" evidence="8">
    <location>
        <begin position="259"/>
        <end position="281"/>
    </location>
</feature>
<dbReference type="OrthoDB" id="10042652at2759"/>
<feature type="transmembrane region" description="Helical" evidence="8">
    <location>
        <begin position="190"/>
        <end position="209"/>
    </location>
</feature>
<evidence type="ECO:0000256" key="7">
    <source>
        <dbReference type="SAM" id="MobiDB-lite"/>
    </source>
</evidence>
<protein>
    <recommendedName>
        <fullName evidence="11">Dual oxidase maturation factor 1</fullName>
    </recommendedName>
</protein>
<evidence type="ECO:0000256" key="1">
    <source>
        <dbReference type="ARBA" id="ARBA00004141"/>
    </source>
</evidence>
<evidence type="ECO:0000256" key="2">
    <source>
        <dbReference type="ARBA" id="ARBA00009816"/>
    </source>
</evidence>
<organism evidence="9 10">
    <name type="scientific">Varroa destructor</name>
    <name type="common">Honeybee mite</name>
    <dbReference type="NCBI Taxonomy" id="109461"/>
    <lineage>
        <taxon>Eukaryota</taxon>
        <taxon>Metazoa</taxon>
        <taxon>Ecdysozoa</taxon>
        <taxon>Arthropoda</taxon>
        <taxon>Chelicerata</taxon>
        <taxon>Arachnida</taxon>
        <taxon>Acari</taxon>
        <taxon>Parasitiformes</taxon>
        <taxon>Mesostigmata</taxon>
        <taxon>Gamasina</taxon>
        <taxon>Dermanyssoidea</taxon>
        <taxon>Varroidae</taxon>
        <taxon>Varroa</taxon>
    </lineage>
</organism>
<keyword evidence="6" id="KW-0325">Glycoprotein</keyword>
<keyword evidence="4 8" id="KW-1133">Transmembrane helix</keyword>
<dbReference type="RefSeq" id="XP_022645734.1">
    <property type="nucleotide sequence ID" value="XM_022789999.1"/>
</dbReference>
<name>A0A7M7J3S3_VARDE</name>
<dbReference type="Proteomes" id="UP000594260">
    <property type="component" value="Unplaced"/>
</dbReference>
<evidence type="ECO:0000256" key="6">
    <source>
        <dbReference type="ARBA" id="ARBA00023180"/>
    </source>
</evidence>
<comment type="subcellular location">
    <subcellularLocation>
        <location evidence="1">Membrane</location>
        <topology evidence="1">Multi-pass membrane protein</topology>
    </subcellularLocation>
</comment>
<evidence type="ECO:0000256" key="4">
    <source>
        <dbReference type="ARBA" id="ARBA00022989"/>
    </source>
</evidence>
<dbReference type="GO" id="GO:0015031">
    <property type="term" value="P:protein transport"/>
    <property type="evidence" value="ECO:0007669"/>
    <property type="project" value="InterPro"/>
</dbReference>
<dbReference type="GeneID" id="111243830"/>
<feature type="transmembrane region" description="Helical" evidence="8">
    <location>
        <begin position="32"/>
        <end position="53"/>
    </location>
</feature>
<dbReference type="PANTHER" id="PTHR31158:SF10">
    <property type="entry name" value="LD27791P"/>
    <property type="match status" value="1"/>
</dbReference>
<dbReference type="EnsemblMetazoa" id="XM_022789998">
    <property type="protein sequence ID" value="XP_022645733"/>
    <property type="gene ID" value="LOC111243830"/>
</dbReference>
<dbReference type="RefSeq" id="XP_022645735.1">
    <property type="nucleotide sequence ID" value="XM_022790000.1"/>
</dbReference>
<dbReference type="GO" id="GO:0005789">
    <property type="term" value="C:endoplasmic reticulum membrane"/>
    <property type="evidence" value="ECO:0007669"/>
    <property type="project" value="InterPro"/>
</dbReference>
<evidence type="ECO:0000313" key="9">
    <source>
        <dbReference type="EnsemblMetazoa" id="XP_022645735"/>
    </source>
</evidence>
<keyword evidence="10" id="KW-1185">Reference proteome</keyword>
<dbReference type="InParanoid" id="A0A7M7J3S3"/>
<keyword evidence="5 8" id="KW-0472">Membrane</keyword>
<comment type="similarity">
    <text evidence="2">Belongs to the DUOXA family.</text>
</comment>
<evidence type="ECO:0000313" key="10">
    <source>
        <dbReference type="Proteomes" id="UP000594260"/>
    </source>
</evidence>
<feature type="transmembrane region" description="Helical" evidence="8">
    <location>
        <begin position="215"/>
        <end position="238"/>
    </location>
</feature>
<dbReference type="RefSeq" id="XP_022645733.1">
    <property type="nucleotide sequence ID" value="XM_022789998.1"/>
</dbReference>
<accession>A0A7M7J3S3</accession>
<feature type="region of interest" description="Disordered" evidence="7">
    <location>
        <begin position="485"/>
        <end position="506"/>
    </location>
</feature>
<dbReference type="EnsemblMetazoa" id="XM_022790000">
    <property type="protein sequence ID" value="XP_022645735"/>
    <property type="gene ID" value="LOC111243830"/>
</dbReference>
<feature type="compositionally biased region" description="Polar residues" evidence="7">
    <location>
        <begin position="544"/>
        <end position="555"/>
    </location>
</feature>
<feature type="transmembrane region" description="Helical" evidence="8">
    <location>
        <begin position="103"/>
        <end position="123"/>
    </location>
</feature>
<dbReference type="Pfam" id="PF10204">
    <property type="entry name" value="DuoxA"/>
    <property type="match status" value="1"/>
</dbReference>
<dbReference type="AlphaFoldDB" id="A0A7M7J3S3"/>
<evidence type="ECO:0008006" key="11">
    <source>
        <dbReference type="Google" id="ProtNLM"/>
    </source>
</evidence>
<dbReference type="EnsemblMetazoa" id="XM_022789999">
    <property type="protein sequence ID" value="XP_022645734"/>
    <property type="gene ID" value="LOC111243830"/>
</dbReference>
<feature type="region of interest" description="Disordered" evidence="7">
    <location>
        <begin position="524"/>
        <end position="555"/>
    </location>
</feature>
<keyword evidence="3 8" id="KW-0812">Transmembrane</keyword>
<dbReference type="KEGG" id="vde:111243830"/>
<evidence type="ECO:0000256" key="8">
    <source>
        <dbReference type="SAM" id="Phobius"/>
    </source>
</evidence>
<feature type="compositionally biased region" description="Basic and acidic residues" evidence="7">
    <location>
        <begin position="397"/>
        <end position="406"/>
    </location>
</feature>
<sequence length="555" mass="60737">MTAGWFDAWRDDGGPALHADPNRTHVTVDTPELFICIAFATLFIAFLIIVPGIRKERITTVLCVTVSLAVGASILTAIHGGGWHVAHASTNTYFNRAFTDERLPAQLGVCIGLAAVNVTYAIAPESNYSTSIDVHFNERFHFTRPTSIQEEYKESLVKGLPYPILTVLDYLRQDSDGFTWGRAYRKAGFWASYFLWWSFALWLLSNLLLCAVPRYGAYLFSVTGLVMLVAVWIYAVLLPNTPLIIPMENGSFLKFDLGWCFYMVLVLGIVAFVVGTTMAVVDTLWPSRFSTILEVDYDTPYRYFVGQGYSNSRCPSLVATPHSTITARTSKGQEQLFKVLEKLEDELSEMSPSEFGDDNSEFGGRDNAAYDGSSEVLPCGSGSRVGVSRATAGATSSREESLAERNDTNELGEEFEMVDGKRAITLQDFGKFANRMATAARTQSTRFGVVNRHQSYGGTGASSQHSRLQPAMSLVQRDNGTTTIQISHTLSRSGDPDTTDEGPRDDKLEVVKVMETAAKPVVGAMAGPLLPVTRGDNEGHTSDGDTAQSGSVHPV</sequence>